<keyword evidence="2" id="KW-0963">Cytoplasm</keyword>
<keyword evidence="7" id="KW-0233">DNA recombination</keyword>
<keyword evidence="5" id="KW-0229">DNA integration</keyword>
<dbReference type="PROSITE" id="PS51898">
    <property type="entry name" value="TYR_RECOMBINASE"/>
    <property type="match status" value="1"/>
</dbReference>
<evidence type="ECO:0000256" key="1">
    <source>
        <dbReference type="ARBA" id="ARBA00004496"/>
    </source>
</evidence>
<keyword evidence="8" id="KW-0131">Cell cycle</keyword>
<dbReference type="EMBL" id="LCNT01000003">
    <property type="protein sequence ID" value="KKU61391.1"/>
    <property type="molecule type" value="Genomic_DNA"/>
</dbReference>
<gene>
    <name evidence="12" type="ORF">UX85_C0003G0050</name>
</gene>
<evidence type="ECO:0000256" key="4">
    <source>
        <dbReference type="ARBA" id="ARBA00022829"/>
    </source>
</evidence>
<accession>A0A0G1RW91</accession>
<dbReference type="PANTHER" id="PTHR30349:SF77">
    <property type="entry name" value="TYROSINE RECOMBINASE XERC"/>
    <property type="match status" value="1"/>
</dbReference>
<dbReference type="CDD" id="cd00798">
    <property type="entry name" value="INT_XerDC_C"/>
    <property type="match status" value="1"/>
</dbReference>
<dbReference type="GO" id="GO:0007059">
    <property type="term" value="P:chromosome segregation"/>
    <property type="evidence" value="ECO:0007669"/>
    <property type="project" value="UniProtKB-KW"/>
</dbReference>
<comment type="caution">
    <text evidence="12">The sequence shown here is derived from an EMBL/GenBank/DDBJ whole genome shotgun (WGS) entry which is preliminary data.</text>
</comment>
<proteinExistence type="predicted"/>
<evidence type="ECO:0000259" key="11">
    <source>
        <dbReference type="PROSITE" id="PS51900"/>
    </source>
</evidence>
<evidence type="ECO:0000313" key="13">
    <source>
        <dbReference type="Proteomes" id="UP000033860"/>
    </source>
</evidence>
<dbReference type="InterPro" id="IPR004107">
    <property type="entry name" value="Integrase_SAM-like_N"/>
</dbReference>
<feature type="domain" description="Tyr recombinase" evidence="10">
    <location>
        <begin position="126"/>
        <end position="313"/>
    </location>
</feature>
<feature type="domain" description="Core-binding (CB)" evidence="11">
    <location>
        <begin position="13"/>
        <end position="106"/>
    </location>
</feature>
<evidence type="ECO:0000256" key="9">
    <source>
        <dbReference type="PROSITE-ProRule" id="PRU01248"/>
    </source>
</evidence>
<evidence type="ECO:0000256" key="7">
    <source>
        <dbReference type="ARBA" id="ARBA00023172"/>
    </source>
</evidence>
<reference evidence="12 13" key="1">
    <citation type="journal article" date="2015" name="Nature">
        <title>rRNA introns, odd ribosomes, and small enigmatic genomes across a large radiation of phyla.</title>
        <authorList>
            <person name="Brown C.T."/>
            <person name="Hug L.A."/>
            <person name="Thomas B.C."/>
            <person name="Sharon I."/>
            <person name="Castelle C.J."/>
            <person name="Singh A."/>
            <person name="Wilkins M.J."/>
            <person name="Williams K.H."/>
            <person name="Banfield J.F."/>
        </authorList>
    </citation>
    <scope>NUCLEOTIDE SEQUENCE [LARGE SCALE GENOMIC DNA]</scope>
</reference>
<dbReference type="PANTHER" id="PTHR30349">
    <property type="entry name" value="PHAGE INTEGRASE-RELATED"/>
    <property type="match status" value="1"/>
</dbReference>
<evidence type="ECO:0000313" key="12">
    <source>
        <dbReference type="EMBL" id="KKU61391.1"/>
    </source>
</evidence>
<dbReference type="PROSITE" id="PS51900">
    <property type="entry name" value="CB"/>
    <property type="match status" value="1"/>
</dbReference>
<keyword evidence="3" id="KW-0132">Cell division</keyword>
<evidence type="ECO:0000256" key="6">
    <source>
        <dbReference type="ARBA" id="ARBA00023125"/>
    </source>
</evidence>
<dbReference type="Gene3D" id="1.10.150.130">
    <property type="match status" value="1"/>
</dbReference>
<sequence length="322" mass="37253">MAAKTKKQTKSEKRLVHQLVDFLNYLAVERNCSPLTRRNYRHYLTRFIKFMVKRYPSFKIEQLTLGQVGDYRLFLAKLTTKDGLTLSRVTQSYHIIGLRSFLKYLIKRDVVTLAPEKIELPKTESHSLKFLDEEQVERLLASPSVSTLSGLRDKAILETLFSTGLRVSEMVRLNREEINLKRREFGVVGKGGRPRVVFLSNQAADWLKKYLNKREDDWEPLFVRLSGKADETSQGNKMRLTVRSVQRIVKKYANRARLPVKITPHGLRHSYATDLLRGGADIRAVQEMLGHKNIATTQIYTHVTDRQLKQIYQRAHSGNKGE</sequence>
<dbReference type="GO" id="GO:0051301">
    <property type="term" value="P:cell division"/>
    <property type="evidence" value="ECO:0007669"/>
    <property type="project" value="UniProtKB-KW"/>
</dbReference>
<dbReference type="Gene3D" id="1.10.443.10">
    <property type="entry name" value="Intergrase catalytic core"/>
    <property type="match status" value="1"/>
</dbReference>
<evidence type="ECO:0000256" key="5">
    <source>
        <dbReference type="ARBA" id="ARBA00022908"/>
    </source>
</evidence>
<dbReference type="Pfam" id="PF02899">
    <property type="entry name" value="Phage_int_SAM_1"/>
    <property type="match status" value="1"/>
</dbReference>
<dbReference type="NCBIfam" id="NF040815">
    <property type="entry name" value="recomb_XerA_Arch"/>
    <property type="match status" value="1"/>
</dbReference>
<dbReference type="Proteomes" id="UP000033860">
    <property type="component" value="Unassembled WGS sequence"/>
</dbReference>
<evidence type="ECO:0000259" key="10">
    <source>
        <dbReference type="PROSITE" id="PS51898"/>
    </source>
</evidence>
<keyword evidence="4" id="KW-0159">Chromosome partition</keyword>
<dbReference type="GO" id="GO:0005737">
    <property type="term" value="C:cytoplasm"/>
    <property type="evidence" value="ECO:0007669"/>
    <property type="project" value="UniProtKB-SubCell"/>
</dbReference>
<dbReference type="AlphaFoldDB" id="A0A0G1RW91"/>
<evidence type="ECO:0000256" key="2">
    <source>
        <dbReference type="ARBA" id="ARBA00022490"/>
    </source>
</evidence>
<dbReference type="InterPro" id="IPR044068">
    <property type="entry name" value="CB"/>
</dbReference>
<dbReference type="GO" id="GO:0006310">
    <property type="term" value="P:DNA recombination"/>
    <property type="evidence" value="ECO:0007669"/>
    <property type="project" value="UniProtKB-KW"/>
</dbReference>
<evidence type="ECO:0000256" key="8">
    <source>
        <dbReference type="ARBA" id="ARBA00023306"/>
    </source>
</evidence>
<dbReference type="SUPFAM" id="SSF56349">
    <property type="entry name" value="DNA breaking-rejoining enzymes"/>
    <property type="match status" value="1"/>
</dbReference>
<evidence type="ECO:0000256" key="3">
    <source>
        <dbReference type="ARBA" id="ARBA00022618"/>
    </source>
</evidence>
<name>A0A0G1RW91_9BACT</name>
<keyword evidence="6 9" id="KW-0238">DNA-binding</keyword>
<organism evidence="12 13">
    <name type="scientific">Candidatus Beckwithbacteria bacterium GW2011_GWB1_47_15</name>
    <dbReference type="NCBI Taxonomy" id="1618371"/>
    <lineage>
        <taxon>Bacteria</taxon>
        <taxon>Candidatus Beckwithiibacteriota</taxon>
    </lineage>
</organism>
<dbReference type="InterPro" id="IPR013762">
    <property type="entry name" value="Integrase-like_cat_sf"/>
</dbReference>
<protein>
    <submittedName>
        <fullName evidence="12">Tyrosine recombinase XerC</fullName>
    </submittedName>
</protein>
<dbReference type="Pfam" id="PF00589">
    <property type="entry name" value="Phage_integrase"/>
    <property type="match status" value="1"/>
</dbReference>
<dbReference type="InterPro" id="IPR050090">
    <property type="entry name" value="Tyrosine_recombinase_XerCD"/>
</dbReference>
<dbReference type="InterPro" id="IPR011010">
    <property type="entry name" value="DNA_brk_join_enz"/>
</dbReference>
<comment type="subcellular location">
    <subcellularLocation>
        <location evidence="1">Cytoplasm</location>
    </subcellularLocation>
</comment>
<dbReference type="InterPro" id="IPR002104">
    <property type="entry name" value="Integrase_catalytic"/>
</dbReference>
<dbReference type="InterPro" id="IPR010998">
    <property type="entry name" value="Integrase_recombinase_N"/>
</dbReference>
<dbReference type="GO" id="GO:0015074">
    <property type="term" value="P:DNA integration"/>
    <property type="evidence" value="ECO:0007669"/>
    <property type="project" value="UniProtKB-KW"/>
</dbReference>
<dbReference type="GO" id="GO:0003677">
    <property type="term" value="F:DNA binding"/>
    <property type="evidence" value="ECO:0007669"/>
    <property type="project" value="UniProtKB-UniRule"/>
</dbReference>